<comment type="caution">
    <text evidence="2">The sequence shown here is derived from an EMBL/GenBank/DDBJ whole genome shotgun (WGS) entry which is preliminary data.</text>
</comment>
<dbReference type="Pfam" id="PF19649">
    <property type="entry name" value="DUF6152"/>
    <property type="match status" value="1"/>
</dbReference>
<accession>A0A2A5C8R9</accession>
<feature type="chain" id="PRO_5012381969" description="DUF5666 domain-containing protein" evidence="1">
    <location>
        <begin position="21"/>
        <end position="124"/>
    </location>
</feature>
<sequence length="124" mass="13594">MAKLKLIIGAILLLAMTVNAQAHHSFNALFDVSNTISITGEVAAFRFIAPHSYIQLVETLGDESQVMWEVETTTPGMLTRKGVTPNTLQSGQTITVTGNPTRDGRKLIRLLTIRMSDGQELQIQ</sequence>
<name>A0A2A5C8R9_9GAMM</name>
<dbReference type="Proteomes" id="UP000228987">
    <property type="component" value="Unassembled WGS sequence"/>
</dbReference>
<evidence type="ECO:0000313" key="3">
    <source>
        <dbReference type="Proteomes" id="UP000228987"/>
    </source>
</evidence>
<protein>
    <recommendedName>
        <fullName evidence="4">DUF5666 domain-containing protein</fullName>
    </recommendedName>
</protein>
<evidence type="ECO:0000313" key="2">
    <source>
        <dbReference type="EMBL" id="PCJ40217.1"/>
    </source>
</evidence>
<dbReference type="AlphaFoldDB" id="A0A2A5C8R9"/>
<proteinExistence type="predicted"/>
<reference evidence="3" key="1">
    <citation type="submission" date="2017-08" db="EMBL/GenBank/DDBJ databases">
        <title>A dynamic microbial community with high functional redundancy inhabits the cold, oxic subseafloor aquifer.</title>
        <authorList>
            <person name="Tully B.J."/>
            <person name="Wheat C.G."/>
            <person name="Glazer B.T."/>
            <person name="Huber J.A."/>
        </authorList>
    </citation>
    <scope>NUCLEOTIDE SEQUENCE [LARGE SCALE GENOMIC DNA]</scope>
</reference>
<gene>
    <name evidence="2" type="ORF">COA71_11965</name>
</gene>
<dbReference type="InterPro" id="IPR046150">
    <property type="entry name" value="DUF6152"/>
</dbReference>
<keyword evidence="1" id="KW-0732">Signal</keyword>
<evidence type="ECO:0000256" key="1">
    <source>
        <dbReference type="SAM" id="SignalP"/>
    </source>
</evidence>
<organism evidence="2 3">
    <name type="scientific">SAR86 cluster bacterium</name>
    <dbReference type="NCBI Taxonomy" id="2030880"/>
    <lineage>
        <taxon>Bacteria</taxon>
        <taxon>Pseudomonadati</taxon>
        <taxon>Pseudomonadota</taxon>
        <taxon>Gammaproteobacteria</taxon>
        <taxon>SAR86 cluster</taxon>
    </lineage>
</organism>
<dbReference type="EMBL" id="NVWI01000010">
    <property type="protein sequence ID" value="PCJ40217.1"/>
    <property type="molecule type" value="Genomic_DNA"/>
</dbReference>
<feature type="signal peptide" evidence="1">
    <location>
        <begin position="1"/>
        <end position="20"/>
    </location>
</feature>
<evidence type="ECO:0008006" key="4">
    <source>
        <dbReference type="Google" id="ProtNLM"/>
    </source>
</evidence>